<keyword evidence="1" id="KW-1133">Transmembrane helix</keyword>
<gene>
    <name evidence="2" type="ORF">EBB45_03010</name>
</gene>
<protein>
    <submittedName>
        <fullName evidence="2">FxsA family protein</fullName>
    </submittedName>
</protein>
<evidence type="ECO:0000313" key="3">
    <source>
        <dbReference type="Proteomes" id="UP000274033"/>
    </source>
</evidence>
<evidence type="ECO:0000256" key="1">
    <source>
        <dbReference type="SAM" id="Phobius"/>
    </source>
</evidence>
<dbReference type="InterPro" id="IPR007313">
    <property type="entry name" value="FxsA"/>
</dbReference>
<accession>A0A3N9UXE5</accession>
<keyword evidence="1" id="KW-0472">Membrane</keyword>
<dbReference type="Proteomes" id="UP000274033">
    <property type="component" value="Unassembled WGS sequence"/>
</dbReference>
<dbReference type="PANTHER" id="PTHR35335:SF1">
    <property type="entry name" value="UPF0716 PROTEIN FXSA"/>
    <property type="match status" value="1"/>
</dbReference>
<proteinExistence type="predicted"/>
<dbReference type="Pfam" id="PF04186">
    <property type="entry name" value="FxsA"/>
    <property type="match status" value="1"/>
</dbReference>
<sequence>MRKIIVSLVAVILAEIATFIIVGNWLGVVNTLLLILLTSIVGIYVAKKQGVQSFQNMNQSIANGNPPGVAMIDTFLVFLGGVLLLFPGFLTDLLGFSLLFPITRKWFKPVIYNWIRNRMKNDQVIIINK</sequence>
<dbReference type="EMBL" id="RRCT01000001">
    <property type="protein sequence ID" value="RQW76536.1"/>
    <property type="molecule type" value="Genomic_DNA"/>
</dbReference>
<organism evidence="2 3">
    <name type="scientific">Lysinibacillus composti</name>
    <dbReference type="NCBI Taxonomy" id="720633"/>
    <lineage>
        <taxon>Bacteria</taxon>
        <taxon>Bacillati</taxon>
        <taxon>Bacillota</taxon>
        <taxon>Bacilli</taxon>
        <taxon>Bacillales</taxon>
        <taxon>Bacillaceae</taxon>
        <taxon>Lysinibacillus</taxon>
    </lineage>
</organism>
<name>A0A3N9UXE5_9BACI</name>
<keyword evidence="3" id="KW-1185">Reference proteome</keyword>
<comment type="caution">
    <text evidence="2">The sequence shown here is derived from an EMBL/GenBank/DDBJ whole genome shotgun (WGS) entry which is preliminary data.</text>
</comment>
<feature type="transmembrane region" description="Helical" evidence="1">
    <location>
        <begin position="28"/>
        <end position="46"/>
    </location>
</feature>
<dbReference type="RefSeq" id="WP_124762463.1">
    <property type="nucleotide sequence ID" value="NZ_JAFBDY010000001.1"/>
</dbReference>
<dbReference type="OrthoDB" id="9792788at2"/>
<dbReference type="GO" id="GO:0016020">
    <property type="term" value="C:membrane"/>
    <property type="evidence" value="ECO:0007669"/>
    <property type="project" value="InterPro"/>
</dbReference>
<reference evidence="2 3" key="1">
    <citation type="journal article" date="2013" name="J. Microbiol.">
        <title>Lysinibacillus chungkukjangi sp. nov., isolated from Chungkukjang, Korean fermented soybean food.</title>
        <authorList>
            <person name="Kim S.J."/>
            <person name="Jang Y.H."/>
            <person name="Hamada M."/>
            <person name="Ahn J.H."/>
            <person name="Weon H.Y."/>
            <person name="Suzuki K."/>
            <person name="Whang K.S."/>
            <person name="Kwon S.W."/>
        </authorList>
    </citation>
    <scope>NUCLEOTIDE SEQUENCE [LARGE SCALE GENOMIC DNA]</scope>
    <source>
        <strain evidence="2 3">MCCC 1A12701</strain>
    </source>
</reference>
<dbReference type="PANTHER" id="PTHR35335">
    <property type="entry name" value="UPF0716 PROTEIN FXSA"/>
    <property type="match status" value="1"/>
</dbReference>
<keyword evidence="1" id="KW-0812">Transmembrane</keyword>
<evidence type="ECO:0000313" key="2">
    <source>
        <dbReference type="EMBL" id="RQW76536.1"/>
    </source>
</evidence>
<dbReference type="AlphaFoldDB" id="A0A3N9UXE5"/>
<dbReference type="NCBIfam" id="NF008528">
    <property type="entry name" value="PRK11463.1-2"/>
    <property type="match status" value="1"/>
</dbReference>
<feature type="transmembrane region" description="Helical" evidence="1">
    <location>
        <begin position="67"/>
        <end position="90"/>
    </location>
</feature>